<evidence type="ECO:0000256" key="2">
    <source>
        <dbReference type="ARBA" id="ARBA00022448"/>
    </source>
</evidence>
<dbReference type="GO" id="GO:0043952">
    <property type="term" value="P:protein transport by the Sec complex"/>
    <property type="evidence" value="ECO:0007669"/>
    <property type="project" value="UniProtKB-UniRule"/>
</dbReference>
<dbReference type="GO" id="GO:0015450">
    <property type="term" value="F:protein-transporting ATPase activity"/>
    <property type="evidence" value="ECO:0007669"/>
    <property type="project" value="InterPro"/>
</dbReference>
<dbReference type="FunFam" id="1.20.1640.10:FF:000024">
    <property type="entry name" value="Multifunctional fusion protein"/>
    <property type="match status" value="1"/>
</dbReference>
<feature type="transmembrane region" description="Helical" evidence="12">
    <location>
        <begin position="158"/>
        <end position="179"/>
    </location>
</feature>
<comment type="subcellular location">
    <subcellularLocation>
        <location evidence="1 12">Cell membrane</location>
        <topology evidence="1 12">Multi-pass membrane protein</topology>
    </subcellularLocation>
</comment>
<gene>
    <name evidence="12" type="primary">secF</name>
    <name evidence="14" type="ORF">DEA61_06845</name>
    <name evidence="15" type="ORF">EV203_10241</name>
</gene>
<feature type="transmembrane region" description="Helical" evidence="12">
    <location>
        <begin position="16"/>
        <end position="34"/>
    </location>
</feature>
<evidence type="ECO:0000256" key="9">
    <source>
        <dbReference type="ARBA" id="ARBA00059018"/>
    </source>
</evidence>
<comment type="subunit">
    <text evidence="12">Forms a complex with SecD. Part of the essential Sec protein translocation apparatus which comprises SecA, SecYEG and auxiliary proteins SecDF. Other proteins may also be involved.</text>
</comment>
<evidence type="ECO:0000256" key="8">
    <source>
        <dbReference type="ARBA" id="ARBA00023136"/>
    </source>
</evidence>
<evidence type="ECO:0000313" key="15">
    <source>
        <dbReference type="EMBL" id="TCO68356.1"/>
    </source>
</evidence>
<dbReference type="Pfam" id="PF02355">
    <property type="entry name" value="SecD_SecF_C"/>
    <property type="match status" value="1"/>
</dbReference>
<dbReference type="RefSeq" id="WP_132038898.1">
    <property type="nucleotide sequence ID" value="NZ_DOLB01000100.1"/>
</dbReference>
<dbReference type="SUPFAM" id="SSF82866">
    <property type="entry name" value="Multidrug efflux transporter AcrB transmembrane domain"/>
    <property type="match status" value="1"/>
</dbReference>
<dbReference type="InterPro" id="IPR022645">
    <property type="entry name" value="SecD/SecF_bac"/>
</dbReference>
<dbReference type="InterPro" id="IPR048634">
    <property type="entry name" value="SecD_SecF_C"/>
</dbReference>
<reference evidence="15 17" key="2">
    <citation type="submission" date="2019-03" db="EMBL/GenBank/DDBJ databases">
        <title>Genomic Encyclopedia of Type Strains, Phase IV (KMG-IV): sequencing the most valuable type-strain genomes for metagenomic binning, comparative biology and taxonomic classification.</title>
        <authorList>
            <person name="Goeker M."/>
        </authorList>
    </citation>
    <scope>NUCLEOTIDE SEQUENCE [LARGE SCALE GENOMIC DNA]</scope>
    <source>
        <strain evidence="15 17">DSM 13054</strain>
    </source>
</reference>
<feature type="transmembrane region" description="Helical" evidence="12">
    <location>
        <begin position="132"/>
        <end position="151"/>
    </location>
</feature>
<evidence type="ECO:0000256" key="10">
    <source>
        <dbReference type="ARBA" id="ARBA00060856"/>
    </source>
</evidence>
<dbReference type="InterPro" id="IPR005665">
    <property type="entry name" value="SecF_bac"/>
</dbReference>
<keyword evidence="6 12" id="KW-1133">Transmembrane helix</keyword>
<accession>A0A124FCM7</accession>
<evidence type="ECO:0000256" key="6">
    <source>
        <dbReference type="ARBA" id="ARBA00022989"/>
    </source>
</evidence>
<feature type="domain" description="Protein export membrane protein SecD/SecF C-terminal" evidence="13">
    <location>
        <begin position="113"/>
        <end position="289"/>
    </location>
</feature>
<dbReference type="PRINTS" id="PR01755">
    <property type="entry name" value="SECFTRNLCASE"/>
</dbReference>
<dbReference type="PANTHER" id="PTHR30081">
    <property type="entry name" value="PROTEIN-EXPORT MEMBRANE PROTEIN SEC"/>
    <property type="match status" value="1"/>
</dbReference>
<dbReference type="GO" id="GO:0005886">
    <property type="term" value="C:plasma membrane"/>
    <property type="evidence" value="ECO:0007669"/>
    <property type="project" value="UniProtKB-SubCell"/>
</dbReference>
<feature type="transmembrane region" description="Helical" evidence="12">
    <location>
        <begin position="265"/>
        <end position="287"/>
    </location>
</feature>
<comment type="similarity">
    <text evidence="12">Belongs to the SecD/SecF family. SecF subfamily.</text>
</comment>
<dbReference type="Pfam" id="PF07549">
    <property type="entry name" value="Sec_GG"/>
    <property type="match status" value="1"/>
</dbReference>
<keyword evidence="7 12" id="KW-0811">Translocation</keyword>
<evidence type="ECO:0000313" key="17">
    <source>
        <dbReference type="Proteomes" id="UP000294886"/>
    </source>
</evidence>
<evidence type="ECO:0000256" key="12">
    <source>
        <dbReference type="HAMAP-Rule" id="MF_01464"/>
    </source>
</evidence>
<dbReference type="InterPro" id="IPR022813">
    <property type="entry name" value="SecD/SecF_arch_bac"/>
</dbReference>
<dbReference type="NCBIfam" id="TIGR00916">
    <property type="entry name" value="2A0604s01"/>
    <property type="match status" value="1"/>
</dbReference>
<evidence type="ECO:0000256" key="1">
    <source>
        <dbReference type="ARBA" id="ARBA00004651"/>
    </source>
</evidence>
<organism evidence="14 16">
    <name type="scientific">Caldanaerobacter subterraneus</name>
    <dbReference type="NCBI Taxonomy" id="911092"/>
    <lineage>
        <taxon>Bacteria</taxon>
        <taxon>Bacillati</taxon>
        <taxon>Bacillota</taxon>
        <taxon>Clostridia</taxon>
        <taxon>Thermoanaerobacterales</taxon>
        <taxon>Thermoanaerobacteraceae</taxon>
        <taxon>Caldanaerobacter</taxon>
    </lineage>
</organism>
<evidence type="ECO:0000256" key="3">
    <source>
        <dbReference type="ARBA" id="ARBA00022475"/>
    </source>
</evidence>
<dbReference type="Proteomes" id="UP000264445">
    <property type="component" value="Unassembled WGS sequence"/>
</dbReference>
<evidence type="ECO:0000313" key="14">
    <source>
        <dbReference type="EMBL" id="HBT49531.1"/>
    </source>
</evidence>
<dbReference type="EMBL" id="DOLB01000100">
    <property type="protein sequence ID" value="HBT49531.1"/>
    <property type="molecule type" value="Genomic_DNA"/>
</dbReference>
<keyword evidence="2 12" id="KW-0813">Transport</keyword>
<proteinExistence type="inferred from homology"/>
<evidence type="ECO:0000256" key="7">
    <source>
        <dbReference type="ARBA" id="ARBA00023010"/>
    </source>
</evidence>
<dbReference type="Proteomes" id="UP000294886">
    <property type="component" value="Unassembled WGS sequence"/>
</dbReference>
<keyword evidence="8 12" id="KW-0472">Membrane</keyword>
<feature type="transmembrane region" description="Helical" evidence="12">
    <location>
        <begin position="185"/>
        <end position="206"/>
    </location>
</feature>
<dbReference type="GO" id="GO:0065002">
    <property type="term" value="P:intracellular protein transmembrane transport"/>
    <property type="evidence" value="ECO:0007669"/>
    <property type="project" value="UniProtKB-UniRule"/>
</dbReference>
<evidence type="ECO:0000256" key="11">
    <source>
        <dbReference type="ARBA" id="ARBA00061053"/>
    </source>
</evidence>
<comment type="similarity">
    <text evidence="11">In the N-terminal section; belongs to the SecD/SecF family. SecD subfamily.</text>
</comment>
<dbReference type="NCBIfam" id="TIGR00966">
    <property type="entry name" value="transloc_SecF"/>
    <property type="match status" value="1"/>
</dbReference>
<keyword evidence="4 12" id="KW-0812">Transmembrane</keyword>
<sequence>MNQHGFHIDVIGKTKIWFAISGIIILIGVIAMLVDGFNWGIDFTGGTIMEFKIGKPFDTKDIIKILNEYKVKDYQIQKVGTKGDHVSIKTSPISHETQLSIIKDIEKKYNLTEDDIIMSQQVGPSLGREIKLGMIGAVLLASIAMFVYLGFRFEFTMSVAAVIGLLHDVLILISVYTIFNITMNAPFIAAVLTVFGYSVNDTVVIFDRIRDNLKIMRRSDYAKIANDSVNQTLTRSINTTLTTLIMLILMYFLGPKALKDFALPLLIGITSGTYSSIFISTPLWVLIKNREKRRKTSNKPIKA</sequence>
<name>A0A124FCM7_9THEO</name>
<comment type="function">
    <text evidence="9 12">Part of the Sec protein translocase complex. Interacts with the SecYEG preprotein conducting channel. SecDF uses the proton motive force (PMF) to complete protein translocation after the ATP-dependent function of SecA.</text>
</comment>
<dbReference type="PANTHER" id="PTHR30081:SF8">
    <property type="entry name" value="PROTEIN TRANSLOCASE SUBUNIT SECF"/>
    <property type="match status" value="1"/>
</dbReference>
<protein>
    <recommendedName>
        <fullName evidence="12">Protein-export membrane protein SecF</fullName>
    </recommendedName>
</protein>
<evidence type="ECO:0000256" key="5">
    <source>
        <dbReference type="ARBA" id="ARBA00022927"/>
    </source>
</evidence>
<keyword evidence="5 12" id="KW-0653">Protein transport</keyword>
<evidence type="ECO:0000256" key="4">
    <source>
        <dbReference type="ARBA" id="ARBA00022692"/>
    </source>
</evidence>
<evidence type="ECO:0000313" key="16">
    <source>
        <dbReference type="Proteomes" id="UP000264445"/>
    </source>
</evidence>
<keyword evidence="3 12" id="KW-1003">Cell membrane</keyword>
<comment type="caution">
    <text evidence="14">The sequence shown here is derived from an EMBL/GenBank/DDBJ whole genome shotgun (WGS) entry which is preliminary data.</text>
</comment>
<comment type="similarity">
    <text evidence="10">In the C-terminal section; belongs to the SecD/SecF family. SecF subfamily.</text>
</comment>
<reference evidence="14 16" key="1">
    <citation type="journal article" date="2018" name="Nat. Biotechnol.">
        <title>A standardized bacterial taxonomy based on genome phylogeny substantially revises the tree of life.</title>
        <authorList>
            <person name="Parks D.H."/>
            <person name="Chuvochina M."/>
            <person name="Waite D.W."/>
            <person name="Rinke C."/>
            <person name="Skarshewski A."/>
            <person name="Chaumeil P.A."/>
            <person name="Hugenholtz P."/>
        </authorList>
    </citation>
    <scope>NUCLEOTIDE SEQUENCE [LARGE SCALE GENOMIC DNA]</scope>
    <source>
        <strain evidence="14">UBA12544</strain>
    </source>
</reference>
<dbReference type="GO" id="GO:0006605">
    <property type="term" value="P:protein targeting"/>
    <property type="evidence" value="ECO:0007669"/>
    <property type="project" value="UniProtKB-UniRule"/>
</dbReference>
<dbReference type="EMBL" id="SLWU01000002">
    <property type="protein sequence ID" value="TCO68356.1"/>
    <property type="molecule type" value="Genomic_DNA"/>
</dbReference>
<evidence type="ECO:0000259" key="13">
    <source>
        <dbReference type="Pfam" id="PF02355"/>
    </source>
</evidence>
<dbReference type="InterPro" id="IPR055344">
    <property type="entry name" value="SecD_SecF_C_bact"/>
</dbReference>
<dbReference type="AlphaFoldDB" id="A0A124FCM7"/>
<feature type="transmembrane region" description="Helical" evidence="12">
    <location>
        <begin position="233"/>
        <end position="253"/>
    </location>
</feature>
<dbReference type="InterPro" id="IPR022646">
    <property type="entry name" value="SecD/SecF_CS"/>
</dbReference>
<dbReference type="Gene3D" id="1.20.1640.10">
    <property type="entry name" value="Multidrug efflux transporter AcrB transmembrane domain"/>
    <property type="match status" value="1"/>
</dbReference>
<dbReference type="HAMAP" id="MF_01464_B">
    <property type="entry name" value="SecF_B"/>
    <property type="match status" value="1"/>
</dbReference>